<evidence type="ECO:0000256" key="6">
    <source>
        <dbReference type="SAM" id="MobiDB-lite"/>
    </source>
</evidence>
<comment type="cofactor">
    <cofactor evidence="1">
        <name>FAD</name>
        <dbReference type="ChEBI" id="CHEBI:57692"/>
    </cofactor>
</comment>
<reference evidence="10" key="1">
    <citation type="submission" date="2016-01" db="EMBL/GenBank/DDBJ databases">
        <authorList>
            <person name="Peeters C."/>
        </authorList>
    </citation>
    <scope>NUCLEOTIDE SEQUENCE [LARGE SCALE GENOMIC DNA]</scope>
    <source>
        <strain evidence="10">LMG 29323</strain>
    </source>
</reference>
<evidence type="ECO:0000256" key="2">
    <source>
        <dbReference type="ARBA" id="ARBA00009347"/>
    </source>
</evidence>
<evidence type="ECO:0000259" key="7">
    <source>
        <dbReference type="Pfam" id="PF00441"/>
    </source>
</evidence>
<evidence type="ECO:0000313" key="10">
    <source>
        <dbReference type="EMBL" id="SAK80456.1"/>
    </source>
</evidence>
<evidence type="ECO:0000313" key="11">
    <source>
        <dbReference type="Proteomes" id="UP000054911"/>
    </source>
</evidence>
<feature type="region of interest" description="Disordered" evidence="6">
    <location>
        <begin position="375"/>
        <end position="406"/>
    </location>
</feature>
<dbReference type="InterPro" id="IPR006091">
    <property type="entry name" value="Acyl-CoA_Oxase/DH_mid-dom"/>
</dbReference>
<protein>
    <submittedName>
        <fullName evidence="10">Acyl-CoA dehydrogenase</fullName>
    </submittedName>
</protein>
<dbReference type="PANTHER" id="PTHR43884:SF20">
    <property type="entry name" value="ACYL-COA DEHYDROGENASE FADE28"/>
    <property type="match status" value="1"/>
</dbReference>
<dbReference type="InterPro" id="IPR037069">
    <property type="entry name" value="AcylCoA_DH/ox_N_sf"/>
</dbReference>
<keyword evidence="11" id="KW-1185">Reference proteome</keyword>
<proteinExistence type="inferred from homology"/>
<sequence>MDFSYSDEQRQLADSLRRFTEERYPIDARRNAVRHPDGFSRDAWRTYAEFGVLGLTIASDYGGFDGTATDIFAVQFEAGRALLPEPLIPCAVMAAGLIQRFGTDAQRQAWLPAMAEGREIVTLAYQEPENRYDYARPSTMARAQDDGFVLDGCKAHVWHGGAADSLIVSAWNASIQAVSLFIVPASAAGVTVRAYPTLDGERAAEVTLEAVRVPQRAMLGDGARGQAMLEAALELGIAASCAASAGAMERLIEMTSEYLCTRKQFGQALGRFQALRHRVADMLVQKELALSMAHLAASAIEETDATERRRMISSAKLIVSRAARFIGEQAVQLHGGMGVTAELAVGDYFKYLTAASLRLGDADFHADVLANLPLDSNVRGDHAPSPSARSRERATASSRLDTPSLL</sequence>
<dbReference type="CDD" id="cd00567">
    <property type="entry name" value="ACAD"/>
    <property type="match status" value="1"/>
</dbReference>
<dbReference type="SUPFAM" id="SSF56645">
    <property type="entry name" value="Acyl-CoA dehydrogenase NM domain-like"/>
    <property type="match status" value="1"/>
</dbReference>
<comment type="caution">
    <text evidence="10">The sequence shown here is derived from an EMBL/GenBank/DDBJ whole genome shotgun (WGS) entry which is preliminary data.</text>
</comment>
<dbReference type="AlphaFoldDB" id="A0A158CEY2"/>
<comment type="similarity">
    <text evidence="2">Belongs to the acyl-CoA dehydrogenase family.</text>
</comment>
<feature type="domain" description="Acyl-CoA dehydrogenase/oxidase N-terminal" evidence="9">
    <location>
        <begin position="6"/>
        <end position="117"/>
    </location>
</feature>
<evidence type="ECO:0000256" key="1">
    <source>
        <dbReference type="ARBA" id="ARBA00001974"/>
    </source>
</evidence>
<dbReference type="Proteomes" id="UP000054911">
    <property type="component" value="Unassembled WGS sequence"/>
</dbReference>
<organism evidence="10 11">
    <name type="scientific">Caballeronia pedi</name>
    <dbReference type="NCBI Taxonomy" id="1777141"/>
    <lineage>
        <taxon>Bacteria</taxon>
        <taxon>Pseudomonadati</taxon>
        <taxon>Pseudomonadota</taxon>
        <taxon>Betaproteobacteria</taxon>
        <taxon>Burkholderiales</taxon>
        <taxon>Burkholderiaceae</taxon>
        <taxon>Caballeronia</taxon>
    </lineage>
</organism>
<evidence type="ECO:0000256" key="3">
    <source>
        <dbReference type="ARBA" id="ARBA00022630"/>
    </source>
</evidence>
<gene>
    <name evidence="10" type="ORF">AWB80_05068</name>
</gene>
<dbReference type="InterPro" id="IPR009075">
    <property type="entry name" value="AcylCo_DH/oxidase_C"/>
</dbReference>
<evidence type="ECO:0000256" key="5">
    <source>
        <dbReference type="ARBA" id="ARBA00023002"/>
    </source>
</evidence>
<dbReference type="Gene3D" id="1.10.540.10">
    <property type="entry name" value="Acyl-CoA dehydrogenase/oxidase, N-terminal domain"/>
    <property type="match status" value="1"/>
</dbReference>
<keyword evidence="3" id="KW-0285">Flavoprotein</keyword>
<dbReference type="STRING" id="1777141.AWB80_05068"/>
<keyword evidence="5" id="KW-0560">Oxidoreductase</keyword>
<dbReference type="PANTHER" id="PTHR43884">
    <property type="entry name" value="ACYL-COA DEHYDROGENASE"/>
    <property type="match status" value="1"/>
</dbReference>
<evidence type="ECO:0000259" key="8">
    <source>
        <dbReference type="Pfam" id="PF02770"/>
    </source>
</evidence>
<dbReference type="OrthoDB" id="9770681at2"/>
<dbReference type="RefSeq" id="WP_087131595.1">
    <property type="nucleotide sequence ID" value="NZ_FCOE02000019.1"/>
</dbReference>
<evidence type="ECO:0000259" key="9">
    <source>
        <dbReference type="Pfam" id="PF02771"/>
    </source>
</evidence>
<dbReference type="GO" id="GO:0003995">
    <property type="term" value="F:acyl-CoA dehydrogenase activity"/>
    <property type="evidence" value="ECO:0007669"/>
    <property type="project" value="TreeGrafter"/>
</dbReference>
<dbReference type="SUPFAM" id="SSF47203">
    <property type="entry name" value="Acyl-CoA dehydrogenase C-terminal domain-like"/>
    <property type="match status" value="1"/>
</dbReference>
<dbReference type="Gene3D" id="2.40.110.10">
    <property type="entry name" value="Butyryl-CoA Dehydrogenase, subunit A, domain 2"/>
    <property type="match status" value="1"/>
</dbReference>
<dbReference type="InterPro" id="IPR036250">
    <property type="entry name" value="AcylCo_DH-like_C"/>
</dbReference>
<feature type="domain" description="Acyl-CoA oxidase/dehydrogenase middle" evidence="8">
    <location>
        <begin position="123"/>
        <end position="206"/>
    </location>
</feature>
<dbReference type="Pfam" id="PF02771">
    <property type="entry name" value="Acyl-CoA_dh_N"/>
    <property type="match status" value="1"/>
</dbReference>
<name>A0A158CEY2_9BURK</name>
<keyword evidence="4" id="KW-0274">FAD</keyword>
<dbReference type="Pfam" id="PF00441">
    <property type="entry name" value="Acyl-CoA_dh_1"/>
    <property type="match status" value="1"/>
</dbReference>
<dbReference type="EMBL" id="FCOE02000019">
    <property type="protein sequence ID" value="SAK80456.1"/>
    <property type="molecule type" value="Genomic_DNA"/>
</dbReference>
<dbReference type="GO" id="GO:0050660">
    <property type="term" value="F:flavin adenine dinucleotide binding"/>
    <property type="evidence" value="ECO:0007669"/>
    <property type="project" value="InterPro"/>
</dbReference>
<dbReference type="Gene3D" id="1.20.140.10">
    <property type="entry name" value="Butyryl-CoA Dehydrogenase, subunit A, domain 3"/>
    <property type="match status" value="1"/>
</dbReference>
<evidence type="ECO:0000256" key="4">
    <source>
        <dbReference type="ARBA" id="ARBA00022827"/>
    </source>
</evidence>
<dbReference type="InterPro" id="IPR013786">
    <property type="entry name" value="AcylCoA_DH/ox_N"/>
</dbReference>
<dbReference type="InterPro" id="IPR009100">
    <property type="entry name" value="AcylCoA_DH/oxidase_NM_dom_sf"/>
</dbReference>
<dbReference type="Pfam" id="PF02770">
    <property type="entry name" value="Acyl-CoA_dh_M"/>
    <property type="match status" value="1"/>
</dbReference>
<feature type="domain" description="Acyl-CoA dehydrogenase/oxidase C-terminal" evidence="7">
    <location>
        <begin position="225"/>
        <end position="367"/>
    </location>
</feature>
<dbReference type="InterPro" id="IPR046373">
    <property type="entry name" value="Acyl-CoA_Oxase/DH_mid-dom_sf"/>
</dbReference>
<accession>A0A158CEY2</accession>